<protein>
    <submittedName>
        <fullName evidence="2">Enoyl-CoA hydratase</fullName>
    </submittedName>
</protein>
<dbReference type="AlphaFoldDB" id="A0A2C9ZK25"/>
<dbReference type="Proteomes" id="UP000194632">
    <property type="component" value="Unassembled WGS sequence"/>
</dbReference>
<dbReference type="STRING" id="417102.CA982_01730"/>
<feature type="chain" id="PRO_5012767868" evidence="1">
    <location>
        <begin position="28"/>
        <end position="161"/>
    </location>
</feature>
<dbReference type="EMBL" id="NGFO01000001">
    <property type="protein sequence ID" value="OUC81082.1"/>
    <property type="molecule type" value="Genomic_DNA"/>
</dbReference>
<organism evidence="2 3">
    <name type="scientific">Gordonia lacunae</name>
    <dbReference type="NCBI Taxonomy" id="417102"/>
    <lineage>
        <taxon>Bacteria</taxon>
        <taxon>Bacillati</taxon>
        <taxon>Actinomycetota</taxon>
        <taxon>Actinomycetes</taxon>
        <taxon>Mycobacteriales</taxon>
        <taxon>Gordoniaceae</taxon>
        <taxon>Gordonia</taxon>
    </lineage>
</organism>
<name>A0A2C9ZK25_9ACTN</name>
<evidence type="ECO:0000313" key="2">
    <source>
        <dbReference type="EMBL" id="OUC81082.1"/>
    </source>
</evidence>
<gene>
    <name evidence="2" type="ORF">CA982_01730</name>
</gene>
<keyword evidence="3" id="KW-1185">Reference proteome</keyword>
<evidence type="ECO:0000256" key="1">
    <source>
        <dbReference type="SAM" id="SignalP"/>
    </source>
</evidence>
<sequence>MKKPVVAICVAVVAMFSVLFGGGNASATPMQNFSTNGTTFGTFGDHSFCRGAITYKVDGVAKKRGVVRVTATSHGFSGQGPSWFRNPNCRVLFRSAFTSSRGLDLEKWTIGPFGSRPGQKKVWEVVTGSGLATVGITTYAVNSAVRVPQAPAGPAFFMAVP</sequence>
<evidence type="ECO:0000313" key="3">
    <source>
        <dbReference type="Proteomes" id="UP000194632"/>
    </source>
</evidence>
<reference evidence="2 3" key="1">
    <citation type="submission" date="2017-05" db="EMBL/GenBank/DDBJ databases">
        <title>Biotechnological potential of actinobacteria isolated from South African environments.</title>
        <authorList>
            <person name="Le Roes-Hill M."/>
            <person name="Prins A."/>
            <person name="Durrell K.A."/>
        </authorList>
    </citation>
    <scope>NUCLEOTIDE SEQUENCE [LARGE SCALE GENOMIC DNA]</scope>
    <source>
        <strain evidence="2">BS2</strain>
    </source>
</reference>
<keyword evidence="1" id="KW-0732">Signal</keyword>
<proteinExistence type="predicted"/>
<accession>A0A2C9ZK25</accession>
<comment type="caution">
    <text evidence="2">The sequence shown here is derived from an EMBL/GenBank/DDBJ whole genome shotgun (WGS) entry which is preliminary data.</text>
</comment>
<feature type="signal peptide" evidence="1">
    <location>
        <begin position="1"/>
        <end position="27"/>
    </location>
</feature>